<dbReference type="GO" id="GO:0008483">
    <property type="term" value="F:transaminase activity"/>
    <property type="evidence" value="ECO:0007669"/>
    <property type="project" value="UniProtKB-KW"/>
</dbReference>
<protein>
    <submittedName>
        <fullName evidence="2">Aspartate/tyrosine/aromatic aminotransferase</fullName>
    </submittedName>
</protein>
<keyword evidence="2" id="KW-0032">Aminotransferase</keyword>
<keyword evidence="3" id="KW-1185">Reference proteome</keyword>
<sequence length="79" mass="9624">MQSRFDQLVREQLATMEKLLFIQGEIERCQQLQTLLQDDEMIQEVESQISEMRQQLHNIQKTFERQTEEVIKTYQLEHI</sequence>
<evidence type="ECO:0000256" key="1">
    <source>
        <dbReference type="SAM" id="Coils"/>
    </source>
</evidence>
<evidence type="ECO:0000313" key="2">
    <source>
        <dbReference type="EMBL" id="MDQ0163077.1"/>
    </source>
</evidence>
<dbReference type="RefSeq" id="WP_419152278.1">
    <property type="nucleotide sequence ID" value="NZ_JAUSTR010000009.1"/>
</dbReference>
<dbReference type="EMBL" id="JAUSTR010000009">
    <property type="protein sequence ID" value="MDQ0163077.1"/>
    <property type="molecule type" value="Genomic_DNA"/>
</dbReference>
<accession>A0ABT9VQ05</accession>
<comment type="caution">
    <text evidence="2">The sequence shown here is derived from an EMBL/GenBank/DDBJ whole genome shotgun (WGS) entry which is preliminary data.</text>
</comment>
<reference evidence="2 3" key="1">
    <citation type="submission" date="2023-07" db="EMBL/GenBank/DDBJ databases">
        <title>Genomic Encyclopedia of Type Strains, Phase IV (KMG-IV): sequencing the most valuable type-strain genomes for metagenomic binning, comparative biology and taxonomic classification.</title>
        <authorList>
            <person name="Goeker M."/>
        </authorList>
    </citation>
    <scope>NUCLEOTIDE SEQUENCE [LARGE SCALE GENOMIC DNA]</scope>
    <source>
        <strain evidence="2 3">DSM 19092</strain>
    </source>
</reference>
<feature type="coiled-coil region" evidence="1">
    <location>
        <begin position="35"/>
        <end position="69"/>
    </location>
</feature>
<dbReference type="InterPro" id="IPR025572">
    <property type="entry name" value="YgaB"/>
</dbReference>
<gene>
    <name evidence="2" type="ORF">J2S06_002154</name>
</gene>
<keyword evidence="2" id="KW-0808">Transferase</keyword>
<organism evidence="2 3">
    <name type="scientific">Aeribacillus alveayuensis</name>
    <dbReference type="NCBI Taxonomy" id="279215"/>
    <lineage>
        <taxon>Bacteria</taxon>
        <taxon>Bacillati</taxon>
        <taxon>Bacillota</taxon>
        <taxon>Bacilli</taxon>
        <taxon>Bacillales</taxon>
        <taxon>Bacillaceae</taxon>
        <taxon>Aeribacillus</taxon>
    </lineage>
</organism>
<dbReference type="Pfam" id="PF14182">
    <property type="entry name" value="YgaB"/>
    <property type="match status" value="1"/>
</dbReference>
<proteinExistence type="predicted"/>
<keyword evidence="1" id="KW-0175">Coiled coil</keyword>
<dbReference type="Proteomes" id="UP001225646">
    <property type="component" value="Unassembled WGS sequence"/>
</dbReference>
<evidence type="ECO:0000313" key="3">
    <source>
        <dbReference type="Proteomes" id="UP001225646"/>
    </source>
</evidence>
<name>A0ABT9VQ05_9BACI</name>